<proteinExistence type="predicted"/>
<reference evidence="3" key="1">
    <citation type="journal article" date="2015" name="MBio">
        <title>Genome-Resolved Metagenomic Analysis Reveals Roles for Candidate Phyla and Other Microbial Community Members in Biogeochemical Transformations in Oil Reservoirs.</title>
        <authorList>
            <person name="Hu P."/>
            <person name="Tom L."/>
            <person name="Singh A."/>
            <person name="Thomas B.C."/>
            <person name="Baker B.J."/>
            <person name="Piceno Y.M."/>
            <person name="Andersen G.L."/>
            <person name="Banfield J.F."/>
        </authorList>
    </citation>
    <scope>NUCLEOTIDE SEQUENCE [LARGE SCALE GENOMIC DNA]</scope>
</reference>
<dbReference type="InterPro" id="IPR007159">
    <property type="entry name" value="SpoVT-AbrB_dom"/>
</dbReference>
<dbReference type="GO" id="GO:0003677">
    <property type="term" value="F:DNA binding"/>
    <property type="evidence" value="ECO:0007669"/>
    <property type="project" value="InterPro"/>
</dbReference>
<dbReference type="SUPFAM" id="SSF89447">
    <property type="entry name" value="AbrB/MazE/MraZ-like"/>
    <property type="match status" value="1"/>
</dbReference>
<sequence>MPIMSCLTPKGQVTIPRSIMKALGISGEDDFSIEVENGRLILKKITGGHEKKENKKVYQAG</sequence>
<dbReference type="AlphaFoldDB" id="A0A101HS51"/>
<dbReference type="Gene3D" id="2.10.260.10">
    <property type="match status" value="1"/>
</dbReference>
<dbReference type="EMBL" id="LGGS01000158">
    <property type="protein sequence ID" value="KUK81345.1"/>
    <property type="molecule type" value="Genomic_DNA"/>
</dbReference>
<organism evidence="2 3">
    <name type="scientific">Pelotomaculum thermopropionicum</name>
    <dbReference type="NCBI Taxonomy" id="110500"/>
    <lineage>
        <taxon>Bacteria</taxon>
        <taxon>Bacillati</taxon>
        <taxon>Bacillota</taxon>
        <taxon>Clostridia</taxon>
        <taxon>Eubacteriales</taxon>
        <taxon>Desulfotomaculaceae</taxon>
        <taxon>Pelotomaculum</taxon>
    </lineage>
</organism>
<name>A0A101HS51_9FIRM</name>
<evidence type="ECO:0000313" key="3">
    <source>
        <dbReference type="Proteomes" id="UP000054705"/>
    </source>
</evidence>
<feature type="domain" description="SpoVT-AbrB" evidence="1">
    <location>
        <begin position="5"/>
        <end position="50"/>
    </location>
</feature>
<protein>
    <recommendedName>
        <fullName evidence="1">SpoVT-AbrB domain-containing protein</fullName>
    </recommendedName>
</protein>
<evidence type="ECO:0000313" key="2">
    <source>
        <dbReference type="EMBL" id="KUK81345.1"/>
    </source>
</evidence>
<gene>
    <name evidence="2" type="ORF">XD97_0673</name>
</gene>
<dbReference type="Proteomes" id="UP000054705">
    <property type="component" value="Unassembled WGS sequence"/>
</dbReference>
<dbReference type="Pfam" id="PF04014">
    <property type="entry name" value="MazE_antitoxin"/>
    <property type="match status" value="1"/>
</dbReference>
<comment type="caution">
    <text evidence="2">The sequence shown here is derived from an EMBL/GenBank/DDBJ whole genome shotgun (WGS) entry which is preliminary data.</text>
</comment>
<evidence type="ECO:0000259" key="1">
    <source>
        <dbReference type="SMART" id="SM00966"/>
    </source>
</evidence>
<dbReference type="InterPro" id="IPR037914">
    <property type="entry name" value="SpoVT-AbrB_sf"/>
</dbReference>
<accession>A0A101HS51</accession>
<dbReference type="SMART" id="SM00966">
    <property type="entry name" value="SpoVT_AbrB"/>
    <property type="match status" value="1"/>
</dbReference>